<dbReference type="EMBL" id="KB528912">
    <property type="protein sequence ID" value="EMP35265.1"/>
    <property type="molecule type" value="Genomic_DNA"/>
</dbReference>
<evidence type="ECO:0000313" key="2">
    <source>
        <dbReference type="Proteomes" id="UP000031443"/>
    </source>
</evidence>
<dbReference type="AlphaFoldDB" id="M7BHZ9"/>
<organism evidence="1 2">
    <name type="scientific">Chelonia mydas</name>
    <name type="common">Green sea-turtle</name>
    <name type="synonym">Chelonia agassizi</name>
    <dbReference type="NCBI Taxonomy" id="8469"/>
    <lineage>
        <taxon>Eukaryota</taxon>
        <taxon>Metazoa</taxon>
        <taxon>Chordata</taxon>
        <taxon>Craniata</taxon>
        <taxon>Vertebrata</taxon>
        <taxon>Euteleostomi</taxon>
        <taxon>Archelosauria</taxon>
        <taxon>Testudinata</taxon>
        <taxon>Testudines</taxon>
        <taxon>Cryptodira</taxon>
        <taxon>Durocryptodira</taxon>
        <taxon>Americhelydia</taxon>
        <taxon>Chelonioidea</taxon>
        <taxon>Cheloniidae</taxon>
        <taxon>Chelonia</taxon>
    </lineage>
</organism>
<reference evidence="2" key="1">
    <citation type="journal article" date="2013" name="Nat. Genet.">
        <title>The draft genomes of soft-shell turtle and green sea turtle yield insights into the development and evolution of the turtle-specific body plan.</title>
        <authorList>
            <person name="Wang Z."/>
            <person name="Pascual-Anaya J."/>
            <person name="Zadissa A."/>
            <person name="Li W."/>
            <person name="Niimura Y."/>
            <person name="Huang Z."/>
            <person name="Li C."/>
            <person name="White S."/>
            <person name="Xiong Z."/>
            <person name="Fang D."/>
            <person name="Wang B."/>
            <person name="Ming Y."/>
            <person name="Chen Y."/>
            <person name="Zheng Y."/>
            <person name="Kuraku S."/>
            <person name="Pignatelli M."/>
            <person name="Herrero J."/>
            <person name="Beal K."/>
            <person name="Nozawa M."/>
            <person name="Li Q."/>
            <person name="Wang J."/>
            <person name="Zhang H."/>
            <person name="Yu L."/>
            <person name="Shigenobu S."/>
            <person name="Wang J."/>
            <person name="Liu J."/>
            <person name="Flicek P."/>
            <person name="Searle S."/>
            <person name="Wang J."/>
            <person name="Kuratani S."/>
            <person name="Yin Y."/>
            <person name="Aken B."/>
            <person name="Zhang G."/>
            <person name="Irie N."/>
        </authorList>
    </citation>
    <scope>NUCLEOTIDE SEQUENCE [LARGE SCALE GENOMIC DNA]</scope>
</reference>
<dbReference type="Proteomes" id="UP000031443">
    <property type="component" value="Unassembled WGS sequence"/>
</dbReference>
<name>M7BHZ9_CHEMY</name>
<keyword evidence="2" id="KW-1185">Reference proteome</keyword>
<accession>M7BHZ9</accession>
<proteinExistence type="predicted"/>
<sequence>MDTSAGLEAVERGPNPEDEVIDEEVELDDVELPMGWLSGAGRQTGTVLHSGGV</sequence>
<gene>
    <name evidence="1" type="ORF">UY3_07558</name>
</gene>
<evidence type="ECO:0000313" key="1">
    <source>
        <dbReference type="EMBL" id="EMP35265.1"/>
    </source>
</evidence>
<protein>
    <submittedName>
        <fullName evidence="1">Uncharacterized protein</fullName>
    </submittedName>
</protein>